<protein>
    <submittedName>
        <fullName evidence="1">Uncharacterized protein</fullName>
    </submittedName>
</protein>
<sequence>MQRPDMQEYLFGVALNGRCLCQIGDLLKHHFPEAWQWRSLVTASRHMSAVVWDDAQTAPLYNDFPVSEFLS</sequence>
<comment type="caution">
    <text evidence="1">The sequence shown here is derived from an EMBL/GenBank/DDBJ whole genome shotgun (WGS) entry which is preliminary data.</text>
</comment>
<organism evidence="1">
    <name type="scientific">bioreactor metagenome</name>
    <dbReference type="NCBI Taxonomy" id="1076179"/>
    <lineage>
        <taxon>unclassified sequences</taxon>
        <taxon>metagenomes</taxon>
        <taxon>ecological metagenomes</taxon>
    </lineage>
</organism>
<reference evidence="1" key="1">
    <citation type="submission" date="2019-08" db="EMBL/GenBank/DDBJ databases">
        <authorList>
            <person name="Kucharzyk K."/>
            <person name="Murdoch R.W."/>
            <person name="Higgins S."/>
            <person name="Loffler F."/>
        </authorList>
    </citation>
    <scope>NUCLEOTIDE SEQUENCE</scope>
</reference>
<accession>A0A645FEL2</accession>
<name>A0A645FEL2_9ZZZZ</name>
<dbReference type="EMBL" id="VSSQ01058753">
    <property type="protein sequence ID" value="MPN12410.1"/>
    <property type="molecule type" value="Genomic_DNA"/>
</dbReference>
<gene>
    <name evidence="1" type="ORF">SDC9_159728</name>
</gene>
<dbReference type="AlphaFoldDB" id="A0A645FEL2"/>
<evidence type="ECO:0000313" key="1">
    <source>
        <dbReference type="EMBL" id="MPN12410.1"/>
    </source>
</evidence>
<proteinExistence type="predicted"/>